<keyword evidence="4" id="KW-0547">Nucleotide-binding</keyword>
<dbReference type="SUPFAM" id="SSF55874">
    <property type="entry name" value="ATPase domain of HSP90 chaperone/DNA topoisomerase II/histidine kinase"/>
    <property type="match status" value="1"/>
</dbReference>
<dbReference type="InterPro" id="IPR005467">
    <property type="entry name" value="His_kinase_dom"/>
</dbReference>
<name>A0A645C3J7_9ZZZZ</name>
<gene>
    <name evidence="10" type="primary">sasA_288</name>
    <name evidence="10" type="ORF">SDC9_118496</name>
</gene>
<feature type="domain" description="Histidine kinase" evidence="9">
    <location>
        <begin position="85"/>
        <end position="305"/>
    </location>
</feature>
<dbReference type="AlphaFoldDB" id="A0A645C3J7"/>
<evidence type="ECO:0000256" key="2">
    <source>
        <dbReference type="ARBA" id="ARBA00012438"/>
    </source>
</evidence>
<dbReference type="PROSITE" id="PS50109">
    <property type="entry name" value="HIS_KIN"/>
    <property type="match status" value="1"/>
</dbReference>
<evidence type="ECO:0000313" key="10">
    <source>
        <dbReference type="EMBL" id="MPM71531.1"/>
    </source>
</evidence>
<evidence type="ECO:0000256" key="4">
    <source>
        <dbReference type="ARBA" id="ARBA00022741"/>
    </source>
</evidence>
<evidence type="ECO:0000259" key="9">
    <source>
        <dbReference type="PROSITE" id="PS50109"/>
    </source>
</evidence>
<dbReference type="InterPro" id="IPR036890">
    <property type="entry name" value="HATPase_C_sf"/>
</dbReference>
<dbReference type="PANTHER" id="PTHR42878">
    <property type="entry name" value="TWO-COMPONENT HISTIDINE KINASE"/>
    <property type="match status" value="1"/>
</dbReference>
<keyword evidence="7" id="KW-0902">Two-component regulatory system</keyword>
<evidence type="ECO:0000256" key="7">
    <source>
        <dbReference type="ARBA" id="ARBA00023012"/>
    </source>
</evidence>
<sequence length="305" mass="34028">MTNEIVNESISQTETSRQSILQEIENNLQNLEEKAHLESELRLTLEEIARLQNSLAQTEMQLIAYQKQLFLSNPPSAPESHFLAIFLKDIAQEVASIQSYSLLFNQSKPALTEIQTEYLQRINTAAGLIQNMAGQINTALAHHAEEPSEPASPVNFSALLTQIISPKIRLLEQKQITLQPIISDRIPEFLTDKAILTKIIDLLLSNALTVTPVDSIVKITANTINIYKQRVLQITIKDGGPGISLKDLDKILDKDVPMDEILPGLSIPRSHVVHLNDLIESHKGSLEIHNGLDYGTIFEVHLPMD</sequence>
<dbReference type="GO" id="GO:0000156">
    <property type="term" value="F:phosphorelay response regulator activity"/>
    <property type="evidence" value="ECO:0007669"/>
    <property type="project" value="TreeGrafter"/>
</dbReference>
<keyword evidence="6" id="KW-0067">ATP-binding</keyword>
<evidence type="ECO:0000256" key="5">
    <source>
        <dbReference type="ARBA" id="ARBA00022777"/>
    </source>
</evidence>
<keyword evidence="5 10" id="KW-0418">Kinase</keyword>
<proteinExistence type="predicted"/>
<comment type="catalytic activity">
    <reaction evidence="1">
        <text>ATP + protein L-histidine = ADP + protein N-phospho-L-histidine.</text>
        <dbReference type="EC" id="2.7.13.3"/>
    </reaction>
</comment>
<feature type="coiled-coil region" evidence="8">
    <location>
        <begin position="14"/>
        <end position="68"/>
    </location>
</feature>
<dbReference type="GO" id="GO:0007234">
    <property type="term" value="P:osmosensory signaling via phosphorelay pathway"/>
    <property type="evidence" value="ECO:0007669"/>
    <property type="project" value="TreeGrafter"/>
</dbReference>
<dbReference type="Gene3D" id="3.30.565.10">
    <property type="entry name" value="Histidine kinase-like ATPase, C-terminal domain"/>
    <property type="match status" value="1"/>
</dbReference>
<dbReference type="Pfam" id="PF02518">
    <property type="entry name" value="HATPase_c"/>
    <property type="match status" value="1"/>
</dbReference>
<evidence type="ECO:0000256" key="1">
    <source>
        <dbReference type="ARBA" id="ARBA00000085"/>
    </source>
</evidence>
<dbReference type="GO" id="GO:0030295">
    <property type="term" value="F:protein kinase activator activity"/>
    <property type="evidence" value="ECO:0007669"/>
    <property type="project" value="TreeGrafter"/>
</dbReference>
<evidence type="ECO:0000256" key="8">
    <source>
        <dbReference type="SAM" id="Coils"/>
    </source>
</evidence>
<keyword evidence="8" id="KW-0175">Coiled coil</keyword>
<keyword evidence="3 10" id="KW-0808">Transferase</keyword>
<dbReference type="EC" id="2.7.13.3" evidence="2"/>
<dbReference type="GO" id="GO:0004673">
    <property type="term" value="F:protein histidine kinase activity"/>
    <property type="evidence" value="ECO:0007669"/>
    <property type="project" value="UniProtKB-EC"/>
</dbReference>
<dbReference type="GO" id="GO:0005524">
    <property type="term" value="F:ATP binding"/>
    <property type="evidence" value="ECO:0007669"/>
    <property type="project" value="UniProtKB-KW"/>
</dbReference>
<dbReference type="EMBL" id="VSSQ01024171">
    <property type="protein sequence ID" value="MPM71531.1"/>
    <property type="molecule type" value="Genomic_DNA"/>
</dbReference>
<dbReference type="PANTHER" id="PTHR42878:SF7">
    <property type="entry name" value="SENSOR HISTIDINE KINASE GLRK"/>
    <property type="match status" value="1"/>
</dbReference>
<dbReference type="InterPro" id="IPR003594">
    <property type="entry name" value="HATPase_dom"/>
</dbReference>
<accession>A0A645C3J7</accession>
<reference evidence="10" key="1">
    <citation type="submission" date="2019-08" db="EMBL/GenBank/DDBJ databases">
        <authorList>
            <person name="Kucharzyk K."/>
            <person name="Murdoch R.W."/>
            <person name="Higgins S."/>
            <person name="Loffler F."/>
        </authorList>
    </citation>
    <scope>NUCLEOTIDE SEQUENCE</scope>
</reference>
<dbReference type="InterPro" id="IPR050351">
    <property type="entry name" value="BphY/WalK/GraS-like"/>
</dbReference>
<evidence type="ECO:0000256" key="3">
    <source>
        <dbReference type="ARBA" id="ARBA00022679"/>
    </source>
</evidence>
<protein>
    <recommendedName>
        <fullName evidence="2">histidine kinase</fullName>
        <ecNumber evidence="2">2.7.13.3</ecNumber>
    </recommendedName>
</protein>
<evidence type="ECO:0000256" key="6">
    <source>
        <dbReference type="ARBA" id="ARBA00022840"/>
    </source>
</evidence>
<organism evidence="10">
    <name type="scientific">bioreactor metagenome</name>
    <dbReference type="NCBI Taxonomy" id="1076179"/>
    <lineage>
        <taxon>unclassified sequences</taxon>
        <taxon>metagenomes</taxon>
        <taxon>ecological metagenomes</taxon>
    </lineage>
</organism>
<comment type="caution">
    <text evidence="10">The sequence shown here is derived from an EMBL/GenBank/DDBJ whole genome shotgun (WGS) entry which is preliminary data.</text>
</comment>